<evidence type="ECO:0000256" key="1">
    <source>
        <dbReference type="SAM" id="SignalP"/>
    </source>
</evidence>
<reference evidence="2" key="1">
    <citation type="submission" date="2025-05" db="UniProtKB">
        <authorList>
            <consortium name="EnsemblMetazoa"/>
        </authorList>
    </citation>
    <scope>IDENTIFICATION</scope>
</reference>
<evidence type="ECO:0000313" key="2">
    <source>
        <dbReference type="EnsemblMetazoa" id="XP_050509574.1"/>
    </source>
</evidence>
<feature type="signal peptide" evidence="1">
    <location>
        <begin position="1"/>
        <end position="15"/>
    </location>
</feature>
<accession>A0ABM5KHA1</accession>
<dbReference type="RefSeq" id="XP_050509574.1">
    <property type="nucleotide sequence ID" value="XM_050653617.1"/>
</dbReference>
<proteinExistence type="predicted"/>
<name>A0ABM5KHA1_DIAVI</name>
<feature type="chain" id="PRO_5046728015" evidence="1">
    <location>
        <begin position="16"/>
        <end position="112"/>
    </location>
</feature>
<dbReference type="Proteomes" id="UP001652700">
    <property type="component" value="Unplaced"/>
</dbReference>
<keyword evidence="3" id="KW-1185">Reference proteome</keyword>
<keyword evidence="1" id="KW-0732">Signal</keyword>
<organism evidence="2 3">
    <name type="scientific">Diabrotica virgifera virgifera</name>
    <name type="common">western corn rootworm</name>
    <dbReference type="NCBI Taxonomy" id="50390"/>
    <lineage>
        <taxon>Eukaryota</taxon>
        <taxon>Metazoa</taxon>
        <taxon>Ecdysozoa</taxon>
        <taxon>Arthropoda</taxon>
        <taxon>Hexapoda</taxon>
        <taxon>Insecta</taxon>
        <taxon>Pterygota</taxon>
        <taxon>Neoptera</taxon>
        <taxon>Endopterygota</taxon>
        <taxon>Coleoptera</taxon>
        <taxon>Polyphaga</taxon>
        <taxon>Cucujiformia</taxon>
        <taxon>Chrysomeloidea</taxon>
        <taxon>Chrysomelidae</taxon>
        <taxon>Galerucinae</taxon>
        <taxon>Diabroticina</taxon>
        <taxon>Diabroticites</taxon>
        <taxon>Diabrotica</taxon>
    </lineage>
</organism>
<dbReference type="GeneID" id="126886625"/>
<sequence length="112" mass="12899">MKSIFLLVSLAVVSARVPLVPEDHRVNHAVNHWIKPSLPLGIQPYECFLPVNIPPCIGDARAIPVYRWDFWTNRCVRDFYKTSCIPSRNKFATLKQCRFEAEPVCKLVVTPY</sequence>
<dbReference type="EnsemblMetazoa" id="XM_050653617.1">
    <property type="protein sequence ID" value="XP_050509574.1"/>
    <property type="gene ID" value="LOC126886625"/>
</dbReference>
<evidence type="ECO:0000313" key="3">
    <source>
        <dbReference type="Proteomes" id="UP001652700"/>
    </source>
</evidence>
<dbReference type="SUPFAM" id="SSF57362">
    <property type="entry name" value="BPTI-like"/>
    <property type="match status" value="1"/>
</dbReference>
<protein>
    <submittedName>
        <fullName evidence="2">Uncharacterized protein</fullName>
    </submittedName>
</protein>
<dbReference type="InterPro" id="IPR036880">
    <property type="entry name" value="Kunitz_BPTI_sf"/>
</dbReference>